<evidence type="ECO:0000313" key="3">
    <source>
        <dbReference type="Proteomes" id="UP000069850"/>
    </source>
</evidence>
<sequence length="93" mass="9926">MPERSWIPVPAGESERALPDAPAAKQAVCRVKKPPRAGGRSVVCRDGAVNRTQGSSQSIAVKICKSVIPVIIVGSMCEQALPRTSSPLLRSYR</sequence>
<reference evidence="2 3" key="1">
    <citation type="submission" date="2016-01" db="EMBL/GenBank/DDBJ databases">
        <authorList>
            <person name="Manzoor S."/>
        </authorList>
    </citation>
    <scope>NUCLEOTIDE SEQUENCE [LARGE SCALE GENOMIC DNA]</scope>
    <source>
        <strain evidence="2">Methanoculleus sp MAB1</strain>
    </source>
</reference>
<dbReference type="KEGG" id="mema:MMAB1_0468"/>
<feature type="region of interest" description="Disordered" evidence="1">
    <location>
        <begin position="1"/>
        <end position="40"/>
    </location>
</feature>
<dbReference type="EMBL" id="LT158599">
    <property type="protein sequence ID" value="CVK31685.1"/>
    <property type="molecule type" value="Genomic_DNA"/>
</dbReference>
<accession>A0A0X3BJP8</accession>
<gene>
    <name evidence="2" type="ORF">MMAB1_0468</name>
</gene>
<proteinExistence type="predicted"/>
<dbReference type="AlphaFoldDB" id="A0A0X3BJP8"/>
<evidence type="ECO:0000256" key="1">
    <source>
        <dbReference type="SAM" id="MobiDB-lite"/>
    </source>
</evidence>
<dbReference type="Proteomes" id="UP000069850">
    <property type="component" value="Chromosome 1"/>
</dbReference>
<protein>
    <submittedName>
        <fullName evidence="2">Uncharacterized protein</fullName>
    </submittedName>
</protein>
<organism evidence="2 3">
    <name type="scientific">Methanoculleus bourgensis</name>
    <dbReference type="NCBI Taxonomy" id="83986"/>
    <lineage>
        <taxon>Archaea</taxon>
        <taxon>Methanobacteriati</taxon>
        <taxon>Methanobacteriota</taxon>
        <taxon>Stenosarchaea group</taxon>
        <taxon>Methanomicrobia</taxon>
        <taxon>Methanomicrobiales</taxon>
        <taxon>Methanomicrobiaceae</taxon>
        <taxon>Methanoculleus</taxon>
    </lineage>
</organism>
<evidence type="ECO:0000313" key="2">
    <source>
        <dbReference type="EMBL" id="CVK31685.1"/>
    </source>
</evidence>
<name>A0A0X3BJP8_9EURY</name>